<keyword evidence="1" id="KW-0812">Transmembrane</keyword>
<dbReference type="KEGG" id="ldo:LDBPK_161030a"/>
<dbReference type="AlphaFoldDB" id="E9BCV7"/>
<dbReference type="EMBL" id="FR799603">
    <property type="protein sequence ID" value="CBZ33083.1"/>
    <property type="molecule type" value="Genomic_DNA"/>
</dbReference>
<name>E9BCV7_LEIDO</name>
<evidence type="ECO:0000313" key="3">
    <source>
        <dbReference type="Proteomes" id="UP000008980"/>
    </source>
</evidence>
<organism evidence="2 3">
    <name type="scientific">Leishmania donovani</name>
    <dbReference type="NCBI Taxonomy" id="5661"/>
    <lineage>
        <taxon>Eukaryota</taxon>
        <taxon>Discoba</taxon>
        <taxon>Euglenozoa</taxon>
        <taxon>Kinetoplastea</taxon>
        <taxon>Metakinetoplastina</taxon>
        <taxon>Trypanosomatida</taxon>
        <taxon>Trypanosomatidae</taxon>
        <taxon>Leishmaniinae</taxon>
        <taxon>Leishmania</taxon>
    </lineage>
</organism>
<gene>
    <name evidence="2" type="ORF">LDBPK_161030a</name>
</gene>
<dbReference type="GeneID" id="13393197"/>
<reference evidence="2 3" key="1">
    <citation type="journal article" date="2011" name="Genome Res.">
        <title>Whole genome sequencing of multiple Leishmania donovani clinical isolates provides insights into population structure and mechanisms of drug resistance.</title>
        <authorList>
            <person name="Downing T."/>
            <person name="Imamura H."/>
            <person name="Decuypere S."/>
            <person name="Clark T.G."/>
            <person name="Coombs G.H."/>
            <person name="Cotton J.A."/>
            <person name="Hilley J.D."/>
            <person name="de Doncker S."/>
            <person name="Maes I."/>
            <person name="Mottram J.C."/>
            <person name="Quail M.A."/>
            <person name="Rijal S."/>
            <person name="Sanders M."/>
            <person name="Schonian G."/>
            <person name="Stark O."/>
            <person name="Sundar S."/>
            <person name="Vanaerschot M."/>
            <person name="Hertz-Fowler C."/>
            <person name="Dujardin J.C."/>
            <person name="Berriman M."/>
        </authorList>
    </citation>
    <scope>NUCLEOTIDE SEQUENCE [LARGE SCALE GENOMIC DNA]</scope>
    <source>
        <strain evidence="2 3">BPK282A1</strain>
    </source>
</reference>
<evidence type="ECO:0000313" key="2">
    <source>
        <dbReference type="EMBL" id="CBZ33083.1"/>
    </source>
</evidence>
<evidence type="ECO:0000256" key="1">
    <source>
        <dbReference type="SAM" id="Phobius"/>
    </source>
</evidence>
<sequence length="141" mass="15564">MGGLTLPRSLCVCACAPHALDLARSALVLGNDAGRCGGAAPPPPLNWHACFRGRFPSFPRALYVTHSMKKDAGGVAESLRLRWAWAAMRLRSWPRWWGRTGWRCVCVCVSLVVVDTCFLSFLIILFSSDVFIFSALFWGTC</sequence>
<dbReference type="RefSeq" id="XP_003859790.1">
    <property type="nucleotide sequence ID" value="XM_003859742.1"/>
</dbReference>
<dbReference type="Proteomes" id="UP000008980">
    <property type="component" value="Chromosome 16"/>
</dbReference>
<keyword evidence="1" id="KW-0472">Membrane</keyword>
<keyword evidence="1" id="KW-1133">Transmembrane helix</keyword>
<feature type="transmembrane region" description="Helical" evidence="1">
    <location>
        <begin position="101"/>
        <end position="126"/>
    </location>
</feature>
<proteinExistence type="predicted"/>
<protein>
    <submittedName>
        <fullName evidence="2">Uncharacterized protein</fullName>
    </submittedName>
</protein>
<dbReference type="VEuPathDB" id="TriTrypDB:LdBPK_161030a.1"/>
<reference evidence="3" key="2">
    <citation type="submission" date="2011-02" db="EMBL/GenBank/DDBJ databases">
        <title>Whole genome sequencing of Leishmania donovani clinical lines reveals dynamic variation related to drug resistance.</title>
        <authorList>
            <person name="Downing T."/>
            <person name="Imamura H."/>
            <person name="Sanders M."/>
            <person name="Decuypere S."/>
            <person name="Hertz-Fowler C."/>
            <person name="Clark T.G."/>
            <person name="Rijal S."/>
            <person name="Sundar S."/>
            <person name="Quail M.A."/>
            <person name="De Doncker S."/>
            <person name="Maes I."/>
            <person name="Vanaerschot M."/>
            <person name="Stark O."/>
            <person name="Schonian G."/>
            <person name="Dujardin J.C."/>
            <person name="Berriman M."/>
        </authorList>
    </citation>
    <scope>NUCLEOTIDE SEQUENCE [LARGE SCALE GENOMIC DNA]</scope>
    <source>
        <strain evidence="3">BPK282A1</strain>
    </source>
</reference>
<accession>E9BCV7</accession>